<sequence>MDGLAVDFYSKLYSAENTDEESQNDLLQNLPILTTEDKQTLDLAITIDELSAAVSGLASGRTPVSQFREHWFVRPYNGRVRVRGGRGDRGGQRRQRTVISDEIRATVIDHVLVHGMSMREAGQRVQPNISRFTVSTIIQRFRKENRIERLPHGGGRTGMFSPHQETLIVDMIRENNAIKLSEIQQKIIGDHVHFEGINSVSLSTVDRVLKRNRLRMKPLYRVPFDRNSDRVKEQRFQYVQRVFQLDAMERPHEYIYMDEAGFNLTKRRRRGRNVISHRAIVGVPGQRGGNVTLCAAISNHGVVHHHANLGHYNTHQLLIFLNQMRDALLWQQDEHPIYVVVWDNVSFYRAIQVREWFSMNQGFINLCLPPYSPFLNPIEEFFSSWRWKVYERQPYTRVNLLQAMGLACGDIGVEACQAWIRHARGFSPVAWPDKMWPVVWMKSCGLTLYRDMMLWLNALKKLRRLSLESLSQYFDATHDSHEALAPSQVGKNF</sequence>
<dbReference type="SUPFAM" id="SSF46689">
    <property type="entry name" value="Homeodomain-like"/>
    <property type="match status" value="1"/>
</dbReference>
<dbReference type="InterPro" id="IPR038717">
    <property type="entry name" value="Tc1-like_DDE_dom"/>
</dbReference>
<dbReference type="InterPro" id="IPR009057">
    <property type="entry name" value="Homeodomain-like_sf"/>
</dbReference>
<evidence type="ECO:0000259" key="1">
    <source>
        <dbReference type="Pfam" id="PF13358"/>
    </source>
</evidence>
<keyword evidence="3" id="KW-1185">Reference proteome</keyword>
<proteinExistence type="predicted"/>
<comment type="caution">
    <text evidence="2">The sequence shown here is derived from an EMBL/GenBank/DDBJ whole genome shotgun (WGS) entry which is preliminary data.</text>
</comment>
<feature type="domain" description="Tc1-like transposase DDE" evidence="1">
    <location>
        <begin position="255"/>
        <end position="392"/>
    </location>
</feature>
<dbReference type="PANTHER" id="PTHR46564">
    <property type="entry name" value="TRANSPOSASE"/>
    <property type="match status" value="1"/>
</dbReference>
<dbReference type="NCBIfam" id="NF033545">
    <property type="entry name" value="transpos_IS630"/>
    <property type="match status" value="1"/>
</dbReference>
<evidence type="ECO:0000313" key="3">
    <source>
        <dbReference type="Proteomes" id="UP000830375"/>
    </source>
</evidence>
<dbReference type="PANTHER" id="PTHR46564:SF1">
    <property type="entry name" value="TRANSPOSASE"/>
    <property type="match status" value="1"/>
</dbReference>
<gene>
    <name evidence="2" type="ORF">H4Q32_024609</name>
</gene>
<evidence type="ECO:0000313" key="2">
    <source>
        <dbReference type="EMBL" id="KAI2646631.1"/>
    </source>
</evidence>
<accession>A0ABQ8LAE2</accession>
<name>A0ABQ8LAE2_LABRO</name>
<reference evidence="2 3" key="1">
    <citation type="submission" date="2022-01" db="EMBL/GenBank/DDBJ databases">
        <title>A high-quality chromosome-level genome assembly of rohu carp, Labeo rohita.</title>
        <authorList>
            <person name="Arick M.A. II"/>
            <person name="Hsu C.-Y."/>
            <person name="Magbanua Z."/>
            <person name="Pechanova O."/>
            <person name="Grover C."/>
            <person name="Miller E."/>
            <person name="Thrash A."/>
            <person name="Ezzel L."/>
            <person name="Alam S."/>
            <person name="Benzie J."/>
            <person name="Hamilton M."/>
            <person name="Karsi A."/>
            <person name="Lawrence M.L."/>
            <person name="Peterson D.G."/>
        </authorList>
    </citation>
    <scope>NUCLEOTIDE SEQUENCE [LARGE SCALE GENOMIC DNA]</scope>
    <source>
        <strain evidence="3">BAU-BD-2019</strain>
        <tissue evidence="2">Blood</tissue>
    </source>
</reference>
<protein>
    <submittedName>
        <fullName evidence="2">149 kDa protein</fullName>
    </submittedName>
</protein>
<dbReference type="Pfam" id="PF13358">
    <property type="entry name" value="DDE_3"/>
    <property type="match status" value="1"/>
</dbReference>
<organism evidence="2 3">
    <name type="scientific">Labeo rohita</name>
    <name type="common">Indian major carp</name>
    <name type="synonym">Cyprinus rohita</name>
    <dbReference type="NCBI Taxonomy" id="84645"/>
    <lineage>
        <taxon>Eukaryota</taxon>
        <taxon>Metazoa</taxon>
        <taxon>Chordata</taxon>
        <taxon>Craniata</taxon>
        <taxon>Vertebrata</taxon>
        <taxon>Euteleostomi</taxon>
        <taxon>Actinopterygii</taxon>
        <taxon>Neopterygii</taxon>
        <taxon>Teleostei</taxon>
        <taxon>Ostariophysi</taxon>
        <taxon>Cypriniformes</taxon>
        <taxon>Cyprinidae</taxon>
        <taxon>Labeoninae</taxon>
        <taxon>Labeonini</taxon>
        <taxon>Labeo</taxon>
    </lineage>
</organism>
<dbReference type="Gene3D" id="3.30.420.10">
    <property type="entry name" value="Ribonuclease H-like superfamily/Ribonuclease H"/>
    <property type="match status" value="1"/>
</dbReference>
<dbReference type="Proteomes" id="UP000830375">
    <property type="component" value="Unassembled WGS sequence"/>
</dbReference>
<dbReference type="InterPro" id="IPR036397">
    <property type="entry name" value="RNaseH_sf"/>
</dbReference>
<dbReference type="EMBL" id="JACTAM010001071">
    <property type="protein sequence ID" value="KAI2646631.1"/>
    <property type="molecule type" value="Genomic_DNA"/>
</dbReference>
<dbReference type="InterPro" id="IPR047655">
    <property type="entry name" value="Transpos_IS630-like"/>
</dbReference>